<evidence type="ECO:0000313" key="1">
    <source>
        <dbReference type="EMBL" id="CAG8553854.1"/>
    </source>
</evidence>
<feature type="non-terminal residue" evidence="1">
    <location>
        <position position="1"/>
    </location>
</feature>
<keyword evidence="2" id="KW-1185">Reference proteome</keyword>
<dbReference type="Proteomes" id="UP000789920">
    <property type="component" value="Unassembled WGS sequence"/>
</dbReference>
<evidence type="ECO:0000313" key="2">
    <source>
        <dbReference type="Proteomes" id="UP000789920"/>
    </source>
</evidence>
<name>A0ACA9LXS9_9GLOM</name>
<gene>
    <name evidence="1" type="ORF">RPERSI_LOCUS4072</name>
</gene>
<proteinExistence type="predicted"/>
<sequence>TIYWPMIFTICDPHEIAIVFPIKIGVQIRVQYYDAGSHSWDVVFPSPPENSTVISSGNRTIPEKNTLDLERIENGFDDRTIHDQEHILRYMPMLLDWLDETHCGQYDFVYLRIDFKNKCNVGYAFVNFIDISAVLSFAKARVGGNGICNSFI</sequence>
<reference evidence="1" key="1">
    <citation type="submission" date="2021-06" db="EMBL/GenBank/DDBJ databases">
        <authorList>
            <person name="Kallberg Y."/>
            <person name="Tangrot J."/>
            <person name="Rosling A."/>
        </authorList>
    </citation>
    <scope>NUCLEOTIDE SEQUENCE</scope>
    <source>
        <strain evidence="1">MA461A</strain>
    </source>
</reference>
<protein>
    <submittedName>
        <fullName evidence="1">14630_t:CDS:1</fullName>
    </submittedName>
</protein>
<comment type="caution">
    <text evidence="1">The sequence shown here is derived from an EMBL/GenBank/DDBJ whole genome shotgun (WGS) entry which is preliminary data.</text>
</comment>
<accession>A0ACA9LXS9</accession>
<dbReference type="EMBL" id="CAJVQC010005420">
    <property type="protein sequence ID" value="CAG8553854.1"/>
    <property type="molecule type" value="Genomic_DNA"/>
</dbReference>
<organism evidence="1 2">
    <name type="scientific">Racocetra persica</name>
    <dbReference type="NCBI Taxonomy" id="160502"/>
    <lineage>
        <taxon>Eukaryota</taxon>
        <taxon>Fungi</taxon>
        <taxon>Fungi incertae sedis</taxon>
        <taxon>Mucoromycota</taxon>
        <taxon>Glomeromycotina</taxon>
        <taxon>Glomeromycetes</taxon>
        <taxon>Diversisporales</taxon>
        <taxon>Gigasporaceae</taxon>
        <taxon>Racocetra</taxon>
    </lineage>
</organism>